<comment type="caution">
    <text evidence="2">The sequence shown here is derived from an EMBL/GenBank/DDBJ whole genome shotgun (WGS) entry which is preliminary data.</text>
</comment>
<sequence length="303" mass="34827">MMKKISLLLVFVCSLVFSYQSQAQGQISPSDLKELTALEDDLVLATDSMYYAPIPDTRADYCAQFVKLLVRTLKIPNSYYYPFTKLGDKISIMSPDDKSFRLFNWNIAPTNLTRRYFGAIQMPAEQLKLFPLIDYSNELAKTSMDTVLTSDKWFGCLYYNIMTTEVNGEKVYTMFGVNSESSVSTKKLLDPMVLTPQGPLFGKPIFRVPAEISRTGVLNRFILEYKRGVQASMNFDKDMNAIFFDRLISEVNDPNRKYTYVPSGQYDGFRWDVDHWTYVEDLIPVEIRKDGDVPNLQQPTPKK</sequence>
<dbReference type="AlphaFoldDB" id="A0A2W2B6K3"/>
<reference evidence="2 3" key="1">
    <citation type="submission" date="2018-06" db="EMBL/GenBank/DDBJ databases">
        <title>Mucibacter soli gen. nov., sp. nov., a new member of the family Chitinophagaceae producing mucin.</title>
        <authorList>
            <person name="Kim M.-K."/>
            <person name="Park S."/>
            <person name="Kim T.-S."/>
            <person name="Joung Y."/>
            <person name="Han J.-H."/>
            <person name="Kim S.B."/>
        </authorList>
    </citation>
    <scope>NUCLEOTIDE SEQUENCE [LARGE SCALE GENOMIC DNA]</scope>
    <source>
        <strain evidence="2 3">R1-15</strain>
    </source>
</reference>
<keyword evidence="3" id="KW-1185">Reference proteome</keyword>
<dbReference type="EMBL" id="QKTW01000022">
    <property type="protein sequence ID" value="PZF71849.1"/>
    <property type="molecule type" value="Genomic_DNA"/>
</dbReference>
<protein>
    <submittedName>
        <fullName evidence="2">Uncharacterized protein</fullName>
    </submittedName>
</protein>
<name>A0A2W2B6K3_9BACT</name>
<organism evidence="2 3">
    <name type="scientific">Taibaiella soli</name>
    <dbReference type="NCBI Taxonomy" id="1649169"/>
    <lineage>
        <taxon>Bacteria</taxon>
        <taxon>Pseudomonadati</taxon>
        <taxon>Bacteroidota</taxon>
        <taxon>Chitinophagia</taxon>
        <taxon>Chitinophagales</taxon>
        <taxon>Chitinophagaceae</taxon>
        <taxon>Taibaiella</taxon>
    </lineage>
</organism>
<proteinExistence type="predicted"/>
<feature type="signal peptide" evidence="1">
    <location>
        <begin position="1"/>
        <end position="23"/>
    </location>
</feature>
<keyword evidence="1" id="KW-0732">Signal</keyword>
<dbReference type="OrthoDB" id="788168at2"/>
<dbReference type="Proteomes" id="UP000248745">
    <property type="component" value="Unassembled WGS sequence"/>
</dbReference>
<evidence type="ECO:0000256" key="1">
    <source>
        <dbReference type="SAM" id="SignalP"/>
    </source>
</evidence>
<gene>
    <name evidence="2" type="ORF">DN068_17480</name>
</gene>
<evidence type="ECO:0000313" key="3">
    <source>
        <dbReference type="Proteomes" id="UP000248745"/>
    </source>
</evidence>
<accession>A0A2W2B6K3</accession>
<feature type="chain" id="PRO_5015875955" evidence="1">
    <location>
        <begin position="24"/>
        <end position="303"/>
    </location>
</feature>
<dbReference type="RefSeq" id="WP_111000220.1">
    <property type="nucleotide sequence ID" value="NZ_QKTW01000022.1"/>
</dbReference>
<evidence type="ECO:0000313" key="2">
    <source>
        <dbReference type="EMBL" id="PZF71849.1"/>
    </source>
</evidence>